<dbReference type="KEGG" id="dzi:111307229"/>
<organism evidence="2 4">
    <name type="scientific">Durio zibethinus</name>
    <name type="common">Durian</name>
    <dbReference type="NCBI Taxonomy" id="66656"/>
    <lineage>
        <taxon>Eukaryota</taxon>
        <taxon>Viridiplantae</taxon>
        <taxon>Streptophyta</taxon>
        <taxon>Embryophyta</taxon>
        <taxon>Tracheophyta</taxon>
        <taxon>Spermatophyta</taxon>
        <taxon>Magnoliopsida</taxon>
        <taxon>eudicotyledons</taxon>
        <taxon>Gunneridae</taxon>
        <taxon>Pentapetalae</taxon>
        <taxon>rosids</taxon>
        <taxon>malvids</taxon>
        <taxon>Malvales</taxon>
        <taxon>Malvaceae</taxon>
        <taxon>Helicteroideae</taxon>
        <taxon>Durio</taxon>
    </lineage>
</organism>
<dbReference type="GeneID" id="111307229"/>
<protein>
    <submittedName>
        <fullName evidence="3 4">Uncharacterized protein LOC111307229</fullName>
    </submittedName>
</protein>
<dbReference type="AlphaFoldDB" id="A0A6P6A7T1"/>
<name>A0A6P6A7T1_DURZI</name>
<dbReference type="PANTHER" id="PTHR34057">
    <property type="entry name" value="ELONGATION FACTOR"/>
    <property type="match status" value="1"/>
</dbReference>
<sequence>MDVNPVSKPHCIAKAAVDKEKKTPLESSDGKNSMCMNAKCEESIKNMGVLLHKQNSAPKSPEDVEIDIIGCTSNNDIRTVQTEDPDATEYSSSFANTTSDTEKCSGLNDAEVESQFVGDAAFASAYEAFSSVFHMRKKRLTSHWRSFIRPLMWRCKWTELRIKEIESQALKYTRELSAYDQRKFSGTDQSTLEGLGSRSLPFSSQCNRKKALKRRRRKRIEETTDIMSYMSSHNLFSYLENKKTIPDGTCIADDFSNTANMDQHTDCNDKFDIDNDPLLLEFRDGNNSLEQVLWKIEIVHSRVQKLRSQLDLVMSRNASKFSSSENLSLLAAGDAQTSSAPSLTFSAGNGDTVSAGPAYNTTQQISEYDVADPIRPASAISSYGEAFHVPDIIESTVGLLSSADVTCHQPQIGDSCEDIVENVLIKNEGNAGDRQVLIRTNSEPMKQHHQPKKGEEEEGTNPSPIPTSEPIHATKSMVCTNPSSIPTSEPIHATKSIVSQEQSALRSCLATDICFPKSKRKRGDRKAGSGGWSKKHSAEPDSQ</sequence>
<dbReference type="CDD" id="cd11650">
    <property type="entry name" value="AT4G37440_like"/>
    <property type="match status" value="1"/>
</dbReference>
<dbReference type="RefSeq" id="XP_022760978.1">
    <property type="nucleotide sequence ID" value="XM_022905243.1"/>
</dbReference>
<feature type="region of interest" description="Disordered" evidence="1">
    <location>
        <begin position="516"/>
        <end position="543"/>
    </location>
</feature>
<keyword evidence="2" id="KW-1185">Reference proteome</keyword>
<proteinExistence type="predicted"/>
<gene>
    <name evidence="3 4" type="primary">LOC111307229</name>
</gene>
<feature type="region of interest" description="Disordered" evidence="1">
    <location>
        <begin position="441"/>
        <end position="472"/>
    </location>
</feature>
<evidence type="ECO:0000313" key="4">
    <source>
        <dbReference type="RefSeq" id="XP_022760979.1"/>
    </source>
</evidence>
<dbReference type="InterPro" id="IPR038745">
    <property type="entry name" value="AT4G37440-like"/>
</dbReference>
<accession>A0A6P6A7T1</accession>
<dbReference type="OrthoDB" id="21648at2759"/>
<evidence type="ECO:0000313" key="2">
    <source>
        <dbReference type="Proteomes" id="UP000515121"/>
    </source>
</evidence>
<reference evidence="3 4" key="1">
    <citation type="submission" date="2025-04" db="UniProtKB">
        <authorList>
            <consortium name="RefSeq"/>
        </authorList>
    </citation>
    <scope>IDENTIFICATION</scope>
    <source>
        <tissue evidence="3 4">Fruit stalk</tissue>
    </source>
</reference>
<evidence type="ECO:0000313" key="3">
    <source>
        <dbReference type="RefSeq" id="XP_022760978.1"/>
    </source>
</evidence>
<dbReference type="PANTHER" id="PTHR34057:SF1">
    <property type="entry name" value="ELONGATION FACTOR"/>
    <property type="match status" value="1"/>
</dbReference>
<evidence type="ECO:0000256" key="1">
    <source>
        <dbReference type="SAM" id="MobiDB-lite"/>
    </source>
</evidence>
<dbReference type="Proteomes" id="UP000515121">
    <property type="component" value="Unplaced"/>
</dbReference>
<dbReference type="RefSeq" id="XP_022760979.1">
    <property type="nucleotide sequence ID" value="XM_022905244.1"/>
</dbReference>